<dbReference type="InterPro" id="IPR019440">
    <property type="entry name" value="MAU2"/>
</dbReference>
<dbReference type="Proteomes" id="UP000094236">
    <property type="component" value="Unassembled WGS sequence"/>
</dbReference>
<dbReference type="AlphaFoldDB" id="A0A1E4TXM1"/>
<keyword evidence="5" id="KW-0159">Chromosome partition</keyword>
<comment type="subcellular location">
    <subcellularLocation>
        <location evidence="1">Nucleus</location>
    </subcellularLocation>
</comment>
<evidence type="ECO:0008006" key="10">
    <source>
        <dbReference type="Google" id="ProtNLM"/>
    </source>
</evidence>
<evidence type="ECO:0000256" key="6">
    <source>
        <dbReference type="ARBA" id="ARBA00023242"/>
    </source>
</evidence>
<name>A0A1E4TXM1_PACTA</name>
<comment type="similarity">
    <text evidence="2">Belongs to the SCC4/mau-2 family.</text>
</comment>
<keyword evidence="4" id="KW-0498">Mitosis</keyword>
<evidence type="ECO:0000256" key="1">
    <source>
        <dbReference type="ARBA" id="ARBA00004123"/>
    </source>
</evidence>
<keyword evidence="9" id="KW-1185">Reference proteome</keyword>
<gene>
    <name evidence="8" type="ORF">PACTADRAFT_1119</name>
</gene>
<dbReference type="GO" id="GO:0005634">
    <property type="term" value="C:nucleus"/>
    <property type="evidence" value="ECO:0007669"/>
    <property type="project" value="UniProtKB-SubCell"/>
</dbReference>
<evidence type="ECO:0000256" key="3">
    <source>
        <dbReference type="ARBA" id="ARBA00022618"/>
    </source>
</evidence>
<organism evidence="8 9">
    <name type="scientific">Pachysolen tannophilus NRRL Y-2460</name>
    <dbReference type="NCBI Taxonomy" id="669874"/>
    <lineage>
        <taxon>Eukaryota</taxon>
        <taxon>Fungi</taxon>
        <taxon>Dikarya</taxon>
        <taxon>Ascomycota</taxon>
        <taxon>Saccharomycotina</taxon>
        <taxon>Pichiomycetes</taxon>
        <taxon>Pachysolenaceae</taxon>
        <taxon>Pachysolen</taxon>
    </lineage>
</organism>
<sequence>MDSTQAFYSSQPIGIPSYAEKSICQYFGNIQSENSFKIYNLLYSSDNFLRLAHEKVGITLDLEGNFGKYCQLIKASIKCLLILVKKYQNLLDLELQILIYLKLSKLYYFETENHDLAEEFINKGISLATRNNLINLKFQCEYLALQISIDNNQKFGLKYLNLKIEEFESKNFKGLSNFLKLLKFKYINVIEPKYSLNILRDILQDSNGLDLTTRQLILINQVSIIMYNGNMIDVIPILNELDYLQKNENNNLPQLISMKFFFQLLYHVKNYDMIKCKEKITEIDEFVKLQNSKNWQGWNANGEIILHLNIPLEQANNVYSIPKNEGGKQYMEISYKVSWLNSNELLLRLYFLSGLAYLNKSYDGKEKSLKFFHVCKTLINNEFSYLNHLTASLQFYEMKILTLNYFKILINYYEILARFISNDFKLYPNDKDAEFFKFIDNYNAGMFSSQELIIYHKLIPKILYLFGCYYQQKQRFYSAKNYFIKLKTHLSDSSLTAPVDARFMNDPIRVSLIQFENCIGGDTSASKNVDNEYFILSNLNLLLILSWELKITKSENEFIYKNKLKNEMLNILQSLNDNENDNEGEIQFSNKEKKSVLISNSLLILTIKILQVIYNSSTLSEMCSVNTENTAVINVSKNINILSSIIKSSPDFDKLQTYSPVLTSVFFYISSFYIKESARIDNRENLILQNFLKCYNFAKISRNSKFLLLSSYKIYQLMSNSSSYSVEEVEDQKLKYLNYLKLYKQEFSGNYHSPLTTNNKAIADVTFETEGEDYNDLTSAGDAI</sequence>
<keyword evidence="3" id="KW-0132">Cell division</keyword>
<evidence type="ECO:0000256" key="7">
    <source>
        <dbReference type="ARBA" id="ARBA00023306"/>
    </source>
</evidence>
<keyword evidence="7" id="KW-0131">Cell cycle</keyword>
<dbReference type="Pfam" id="PF10345">
    <property type="entry name" value="Cohesin_load"/>
    <property type="match status" value="1"/>
</dbReference>
<accession>A0A1E4TXM1</accession>
<evidence type="ECO:0000256" key="2">
    <source>
        <dbReference type="ARBA" id="ARBA00008585"/>
    </source>
</evidence>
<evidence type="ECO:0000313" key="9">
    <source>
        <dbReference type="Proteomes" id="UP000094236"/>
    </source>
</evidence>
<protein>
    <recommendedName>
        <fullName evidence="10">Cohesin loading factor</fullName>
    </recommendedName>
</protein>
<dbReference type="OrthoDB" id="5565328at2759"/>
<dbReference type="GO" id="GO:0007064">
    <property type="term" value="P:mitotic sister chromatid cohesion"/>
    <property type="evidence" value="ECO:0007669"/>
    <property type="project" value="InterPro"/>
</dbReference>
<reference evidence="9" key="1">
    <citation type="submission" date="2016-05" db="EMBL/GenBank/DDBJ databases">
        <title>Comparative genomics of biotechnologically important yeasts.</title>
        <authorList>
            <consortium name="DOE Joint Genome Institute"/>
            <person name="Riley R."/>
            <person name="Haridas S."/>
            <person name="Wolfe K.H."/>
            <person name="Lopes M.R."/>
            <person name="Hittinger C.T."/>
            <person name="Goker M."/>
            <person name="Salamov A."/>
            <person name="Wisecaver J."/>
            <person name="Long T.M."/>
            <person name="Aerts A.L."/>
            <person name="Barry K."/>
            <person name="Choi C."/>
            <person name="Clum A."/>
            <person name="Coughlan A.Y."/>
            <person name="Deshpande S."/>
            <person name="Douglass A.P."/>
            <person name="Hanson S.J."/>
            <person name="Klenk H.-P."/>
            <person name="Labutti K."/>
            <person name="Lapidus A."/>
            <person name="Lindquist E."/>
            <person name="Lipzen A."/>
            <person name="Meier-Kolthoff J.P."/>
            <person name="Ohm R.A."/>
            <person name="Otillar R.P."/>
            <person name="Pangilinan J."/>
            <person name="Peng Y."/>
            <person name="Rokas A."/>
            <person name="Rosa C.A."/>
            <person name="Scheuner C."/>
            <person name="Sibirny A.A."/>
            <person name="Slot J.C."/>
            <person name="Stielow J.B."/>
            <person name="Sun H."/>
            <person name="Kurtzman C.P."/>
            <person name="Blackwell M."/>
            <person name="Grigoriev I.V."/>
            <person name="Jeffries T.W."/>
        </authorList>
    </citation>
    <scope>NUCLEOTIDE SEQUENCE [LARGE SCALE GENOMIC DNA]</scope>
    <source>
        <strain evidence="9">NRRL Y-2460</strain>
    </source>
</reference>
<evidence type="ECO:0000256" key="4">
    <source>
        <dbReference type="ARBA" id="ARBA00022776"/>
    </source>
</evidence>
<dbReference type="GO" id="GO:0051301">
    <property type="term" value="P:cell division"/>
    <property type="evidence" value="ECO:0007669"/>
    <property type="project" value="UniProtKB-KW"/>
</dbReference>
<dbReference type="EMBL" id="KV454012">
    <property type="protein sequence ID" value="ODV96533.1"/>
    <property type="molecule type" value="Genomic_DNA"/>
</dbReference>
<dbReference type="GO" id="GO:0007059">
    <property type="term" value="P:chromosome segregation"/>
    <property type="evidence" value="ECO:0007669"/>
    <property type="project" value="UniProtKB-KW"/>
</dbReference>
<evidence type="ECO:0000256" key="5">
    <source>
        <dbReference type="ARBA" id="ARBA00022829"/>
    </source>
</evidence>
<dbReference type="STRING" id="669874.A0A1E4TXM1"/>
<evidence type="ECO:0000313" key="8">
    <source>
        <dbReference type="EMBL" id="ODV96533.1"/>
    </source>
</evidence>
<proteinExistence type="inferred from homology"/>
<keyword evidence="6" id="KW-0539">Nucleus</keyword>